<dbReference type="AlphaFoldDB" id="A0A4C1UAM2"/>
<proteinExistence type="predicted"/>
<organism evidence="1 2">
    <name type="scientific">Eumeta variegata</name>
    <name type="common">Bagworm moth</name>
    <name type="synonym">Eumeta japonica</name>
    <dbReference type="NCBI Taxonomy" id="151549"/>
    <lineage>
        <taxon>Eukaryota</taxon>
        <taxon>Metazoa</taxon>
        <taxon>Ecdysozoa</taxon>
        <taxon>Arthropoda</taxon>
        <taxon>Hexapoda</taxon>
        <taxon>Insecta</taxon>
        <taxon>Pterygota</taxon>
        <taxon>Neoptera</taxon>
        <taxon>Endopterygota</taxon>
        <taxon>Lepidoptera</taxon>
        <taxon>Glossata</taxon>
        <taxon>Ditrysia</taxon>
        <taxon>Tineoidea</taxon>
        <taxon>Psychidae</taxon>
        <taxon>Oiketicinae</taxon>
        <taxon>Eumeta</taxon>
    </lineage>
</organism>
<sequence length="88" mass="10030">MRKGIRNVQRGVVRARPARHAGQFALADIVQLDLGRDQAWLSFYARRSNMLDGSVTSRTDLTAGQRFSYCCPASQRNRERFGAVFRLQ</sequence>
<evidence type="ECO:0000313" key="1">
    <source>
        <dbReference type="EMBL" id="GBP23368.1"/>
    </source>
</evidence>
<evidence type="ECO:0000313" key="2">
    <source>
        <dbReference type="Proteomes" id="UP000299102"/>
    </source>
</evidence>
<gene>
    <name evidence="1" type="ORF">EVAR_22226_1</name>
</gene>
<accession>A0A4C1UAM2</accession>
<protein>
    <submittedName>
        <fullName evidence="1">Uncharacterized protein</fullName>
    </submittedName>
</protein>
<keyword evidence="2" id="KW-1185">Reference proteome</keyword>
<reference evidence="1 2" key="1">
    <citation type="journal article" date="2019" name="Commun. Biol.">
        <title>The bagworm genome reveals a unique fibroin gene that provides high tensile strength.</title>
        <authorList>
            <person name="Kono N."/>
            <person name="Nakamura H."/>
            <person name="Ohtoshi R."/>
            <person name="Tomita M."/>
            <person name="Numata K."/>
            <person name="Arakawa K."/>
        </authorList>
    </citation>
    <scope>NUCLEOTIDE SEQUENCE [LARGE SCALE GENOMIC DNA]</scope>
</reference>
<dbReference type="EMBL" id="BGZK01000150">
    <property type="protein sequence ID" value="GBP23368.1"/>
    <property type="molecule type" value="Genomic_DNA"/>
</dbReference>
<comment type="caution">
    <text evidence="1">The sequence shown here is derived from an EMBL/GenBank/DDBJ whole genome shotgun (WGS) entry which is preliminary data.</text>
</comment>
<dbReference type="Proteomes" id="UP000299102">
    <property type="component" value="Unassembled WGS sequence"/>
</dbReference>
<name>A0A4C1UAM2_EUMVA</name>